<gene>
    <name evidence="3" type="ordered locus">Phep_3212</name>
</gene>
<dbReference type="Proteomes" id="UP000000852">
    <property type="component" value="Chromosome"/>
</dbReference>
<feature type="compositionally biased region" description="Basic and acidic residues" evidence="1">
    <location>
        <begin position="25"/>
        <end position="38"/>
    </location>
</feature>
<evidence type="ECO:0008006" key="5">
    <source>
        <dbReference type="Google" id="ProtNLM"/>
    </source>
</evidence>
<feature type="region of interest" description="Disordered" evidence="1">
    <location>
        <begin position="23"/>
        <end position="43"/>
    </location>
</feature>
<dbReference type="HOGENOM" id="CLU_2036016_0_0_10"/>
<proteinExistence type="predicted"/>
<keyword evidence="2" id="KW-0732">Signal</keyword>
<dbReference type="KEGG" id="phe:Phep_3212"/>
<dbReference type="AlphaFoldDB" id="C6Y3I2"/>
<evidence type="ECO:0000313" key="4">
    <source>
        <dbReference type="Proteomes" id="UP000000852"/>
    </source>
</evidence>
<feature type="chain" id="PRO_5002974704" description="LTXXQ motif family protein" evidence="2">
    <location>
        <begin position="21"/>
        <end position="135"/>
    </location>
</feature>
<reference evidence="3 4" key="1">
    <citation type="journal article" date="2009" name="Stand. Genomic Sci.">
        <title>Complete genome sequence of Pedobacter heparinus type strain (HIM 762-3).</title>
        <authorList>
            <person name="Han C."/>
            <person name="Spring S."/>
            <person name="Lapidus A."/>
            <person name="Del Rio T.G."/>
            <person name="Tice H."/>
            <person name="Copeland A."/>
            <person name="Cheng J.F."/>
            <person name="Lucas S."/>
            <person name="Chen F."/>
            <person name="Nolan M."/>
            <person name="Bruce D."/>
            <person name="Goodwin L."/>
            <person name="Pitluck S."/>
            <person name="Ivanova N."/>
            <person name="Mavromatis K."/>
            <person name="Mikhailova N."/>
            <person name="Pati A."/>
            <person name="Chen A."/>
            <person name="Palaniappan K."/>
            <person name="Land M."/>
            <person name="Hauser L."/>
            <person name="Chang Y.J."/>
            <person name="Jeffries C.C."/>
            <person name="Saunders E."/>
            <person name="Chertkov O."/>
            <person name="Brettin T."/>
            <person name="Goker M."/>
            <person name="Rohde M."/>
            <person name="Bristow J."/>
            <person name="Eisen J.A."/>
            <person name="Markowitz V."/>
            <person name="Hugenholtz P."/>
            <person name="Kyrpides N.C."/>
            <person name="Klenk H.P."/>
            <person name="Detter J.C."/>
        </authorList>
    </citation>
    <scope>NUCLEOTIDE SEQUENCE [LARGE SCALE GENOMIC DNA]</scope>
    <source>
        <strain evidence="4">ATCC 13125 / DSM 2366 / CIP 104194 / JCM 7457 / NBRC 12017 / NCIMB 9290 / NRRL B-14731 / HIM 762-3</strain>
    </source>
</reference>
<evidence type="ECO:0000256" key="2">
    <source>
        <dbReference type="SAM" id="SignalP"/>
    </source>
</evidence>
<evidence type="ECO:0000313" key="3">
    <source>
        <dbReference type="EMBL" id="ACU05407.1"/>
    </source>
</evidence>
<name>C6Y3I2_PEDHD</name>
<protein>
    <recommendedName>
        <fullName evidence="5">LTXXQ motif family protein</fullName>
    </recommendedName>
</protein>
<keyword evidence="4" id="KW-1185">Reference proteome</keyword>
<evidence type="ECO:0000256" key="1">
    <source>
        <dbReference type="SAM" id="MobiDB-lite"/>
    </source>
</evidence>
<dbReference type="EMBL" id="CP001681">
    <property type="protein sequence ID" value="ACU05407.1"/>
    <property type="molecule type" value="Genomic_DNA"/>
</dbReference>
<dbReference type="RefSeq" id="WP_015809016.1">
    <property type="nucleotide sequence ID" value="NC_013061.1"/>
</dbReference>
<dbReference type="Gene3D" id="1.20.120.1490">
    <property type="match status" value="1"/>
</dbReference>
<feature type="signal peptide" evidence="2">
    <location>
        <begin position="1"/>
        <end position="20"/>
    </location>
</feature>
<organism evidence="3 4">
    <name type="scientific">Pedobacter heparinus (strain ATCC 13125 / DSM 2366 / CIP 104194 / JCM 7457 / NBRC 12017 / NCIMB 9290 / NRRL B-14731 / HIM 762-3)</name>
    <dbReference type="NCBI Taxonomy" id="485917"/>
    <lineage>
        <taxon>Bacteria</taxon>
        <taxon>Pseudomonadati</taxon>
        <taxon>Bacteroidota</taxon>
        <taxon>Sphingobacteriia</taxon>
        <taxon>Sphingobacteriales</taxon>
        <taxon>Sphingobacteriaceae</taxon>
        <taxon>Pedobacter</taxon>
    </lineage>
</organism>
<dbReference type="eggNOG" id="ENOG50334T4">
    <property type="taxonomic scope" value="Bacteria"/>
</dbReference>
<dbReference type="OrthoDB" id="798005at2"/>
<sequence>MKKLLMICGLLFSVVTFAQAQQGGGDRKMLSPEERAQKSAEQLTKKLNLSEDQKAKVTAIFLDQAATMKKAREEGKGDRDAMMAKMKAVNEENDVKINALLNDDQKKAFADWKTERAENMKKRMSGKGPAGAGGQ</sequence>
<dbReference type="STRING" id="485917.Phep_3212"/>
<accession>C6Y3I2</accession>